<evidence type="ECO:0000313" key="2">
    <source>
        <dbReference type="Ensembl" id="ENSAPEP00000019271.1"/>
    </source>
</evidence>
<sequence>MVPLAIIDFLIDCLGLFHLEGLGTLGILWLLLGLAVAEKEKSVGLCGSEVKGDGACLLSVPLVEDDKRLGCLKGDGV</sequence>
<evidence type="ECO:0000313" key="3">
    <source>
        <dbReference type="Proteomes" id="UP000265080"/>
    </source>
</evidence>
<accession>A0A3P8T3N0</accession>
<organism evidence="2 3">
    <name type="scientific">Amphiprion percula</name>
    <name type="common">Orange clownfish</name>
    <name type="synonym">Lutjanus percula</name>
    <dbReference type="NCBI Taxonomy" id="161767"/>
    <lineage>
        <taxon>Eukaryota</taxon>
        <taxon>Metazoa</taxon>
        <taxon>Chordata</taxon>
        <taxon>Craniata</taxon>
        <taxon>Vertebrata</taxon>
        <taxon>Euteleostomi</taxon>
        <taxon>Actinopterygii</taxon>
        <taxon>Neopterygii</taxon>
        <taxon>Teleostei</taxon>
        <taxon>Neoteleostei</taxon>
        <taxon>Acanthomorphata</taxon>
        <taxon>Ovalentaria</taxon>
        <taxon>Pomacentridae</taxon>
        <taxon>Amphiprion</taxon>
    </lineage>
</organism>
<dbReference type="OMA" id="DDKRLGC"/>
<reference evidence="2" key="2">
    <citation type="submission" date="2025-08" db="UniProtKB">
        <authorList>
            <consortium name="Ensembl"/>
        </authorList>
    </citation>
    <scope>IDENTIFICATION</scope>
</reference>
<proteinExistence type="predicted"/>
<reference evidence="2" key="3">
    <citation type="submission" date="2025-09" db="UniProtKB">
        <authorList>
            <consortium name="Ensembl"/>
        </authorList>
    </citation>
    <scope>IDENTIFICATION</scope>
</reference>
<dbReference type="Ensembl" id="ENSAPET00000019795.1">
    <property type="protein sequence ID" value="ENSAPEP00000019271.1"/>
    <property type="gene ID" value="ENSAPEG00000013754.1"/>
</dbReference>
<evidence type="ECO:0000256" key="1">
    <source>
        <dbReference type="SAM" id="Phobius"/>
    </source>
</evidence>
<dbReference type="GeneTree" id="ENSGT00940000177029"/>
<keyword evidence="3" id="KW-1185">Reference proteome</keyword>
<feature type="transmembrane region" description="Helical" evidence="1">
    <location>
        <begin position="6"/>
        <end position="32"/>
    </location>
</feature>
<keyword evidence="1" id="KW-0472">Membrane</keyword>
<dbReference type="AlphaFoldDB" id="A0A3P8T3N0"/>
<protein>
    <submittedName>
        <fullName evidence="2">Uncharacterized protein</fullName>
    </submittedName>
</protein>
<name>A0A3P8T3N0_AMPPE</name>
<reference evidence="2 3" key="1">
    <citation type="submission" date="2018-03" db="EMBL/GenBank/DDBJ databases">
        <title>Finding Nemo's genes: A chromosome-scale reference assembly of the genome of the orange clownfish Amphiprion percula.</title>
        <authorList>
            <person name="Lehmann R."/>
        </authorList>
    </citation>
    <scope>NUCLEOTIDE SEQUENCE</scope>
</reference>
<dbReference type="Proteomes" id="UP000265080">
    <property type="component" value="Chromosome 14"/>
</dbReference>
<keyword evidence="1" id="KW-0812">Transmembrane</keyword>
<keyword evidence="1" id="KW-1133">Transmembrane helix</keyword>